<dbReference type="PANTHER" id="PTHR46889">
    <property type="entry name" value="TRANSPOSASE INSF FOR INSERTION SEQUENCE IS3B-RELATED"/>
    <property type="match status" value="1"/>
</dbReference>
<dbReference type="InterPro" id="IPR050900">
    <property type="entry name" value="Transposase_IS3/IS150/IS904"/>
</dbReference>
<dbReference type="PANTHER" id="PTHR46889:SF4">
    <property type="entry name" value="TRANSPOSASE INSO FOR INSERTION SEQUENCE ELEMENT IS911B-RELATED"/>
    <property type="match status" value="1"/>
</dbReference>
<sequence length="145" mass="16265">MSRFQFVADHLATFEVKRLCEVIEVSRSSFYAWRKAAPARHARAESDAELAARIKAAHAKDKACGAPRITAELNDGAPPAERVNHKRVARVMREHVIAGIRLRRRVRTTISAPDDQVVPDLLERDFTASEPNTRYVGDITYLPCA</sequence>
<evidence type="ECO:0000313" key="2">
    <source>
        <dbReference type="EMBL" id="MBD7982941.1"/>
    </source>
</evidence>
<proteinExistence type="predicted"/>
<organism evidence="2 3">
    <name type="scientific">Oerskovia merdavium</name>
    <dbReference type="NCBI Taxonomy" id="2762227"/>
    <lineage>
        <taxon>Bacteria</taxon>
        <taxon>Bacillati</taxon>
        <taxon>Actinomycetota</taxon>
        <taxon>Actinomycetes</taxon>
        <taxon>Micrococcales</taxon>
        <taxon>Cellulomonadaceae</taxon>
        <taxon>Oerskovia</taxon>
    </lineage>
</organism>
<comment type="caution">
    <text evidence="2">The sequence shown here is derived from an EMBL/GenBank/DDBJ whole genome shotgun (WGS) entry which is preliminary data.</text>
</comment>
<keyword evidence="3" id="KW-1185">Reference proteome</keyword>
<accession>A0ABR8U4I1</accession>
<dbReference type="InterPro" id="IPR025948">
    <property type="entry name" value="HTH-like_dom"/>
</dbReference>
<feature type="non-terminal residue" evidence="2">
    <location>
        <position position="145"/>
    </location>
</feature>
<feature type="domain" description="HTH-like" evidence="1">
    <location>
        <begin position="47"/>
        <end position="105"/>
    </location>
</feature>
<gene>
    <name evidence="2" type="ORF">H9641_19800</name>
</gene>
<dbReference type="EMBL" id="JACSQF010000043">
    <property type="protein sequence ID" value="MBD7982941.1"/>
    <property type="molecule type" value="Genomic_DNA"/>
</dbReference>
<protein>
    <submittedName>
        <fullName evidence="2">IS3 family transposase</fullName>
    </submittedName>
</protein>
<evidence type="ECO:0000259" key="1">
    <source>
        <dbReference type="Pfam" id="PF13276"/>
    </source>
</evidence>
<evidence type="ECO:0000313" key="3">
    <source>
        <dbReference type="Proteomes" id="UP000655570"/>
    </source>
</evidence>
<dbReference type="Pfam" id="PF13276">
    <property type="entry name" value="HTH_21"/>
    <property type="match status" value="1"/>
</dbReference>
<name>A0ABR8U4I1_9CELL</name>
<reference evidence="2 3" key="1">
    <citation type="submission" date="2020-08" db="EMBL/GenBank/DDBJ databases">
        <title>A Genomic Blueprint of the Chicken Gut Microbiome.</title>
        <authorList>
            <person name="Gilroy R."/>
            <person name="Ravi A."/>
            <person name="Getino M."/>
            <person name="Pursley I."/>
            <person name="Horton D.L."/>
            <person name="Alikhan N.-F."/>
            <person name="Baker D."/>
            <person name="Gharbi K."/>
            <person name="Hall N."/>
            <person name="Watson M."/>
            <person name="Adriaenssens E.M."/>
            <person name="Foster-Nyarko E."/>
            <person name="Jarju S."/>
            <person name="Secka A."/>
            <person name="Antonio M."/>
            <person name="Oren A."/>
            <person name="Chaudhuri R."/>
            <person name="La Ragione R.M."/>
            <person name="Hildebrand F."/>
            <person name="Pallen M.J."/>
        </authorList>
    </citation>
    <scope>NUCLEOTIDE SEQUENCE [LARGE SCALE GENOMIC DNA]</scope>
    <source>
        <strain evidence="2 3">Sa2CUA9</strain>
    </source>
</reference>
<dbReference type="Proteomes" id="UP000655570">
    <property type="component" value="Unassembled WGS sequence"/>
</dbReference>